<dbReference type="EMBL" id="FMXM01000015">
    <property type="protein sequence ID" value="SDA91242.1"/>
    <property type="molecule type" value="Genomic_DNA"/>
</dbReference>
<dbReference type="AlphaFoldDB" id="A0A1G5Z9E9"/>
<dbReference type="OrthoDB" id="9806585at2"/>
<accession>A0A1G5Z9E9</accession>
<dbReference type="PANTHER" id="PTHR48207">
    <property type="entry name" value="SUCCINATE--HYDROXYMETHYLGLUTARATE COA-TRANSFERASE"/>
    <property type="match status" value="1"/>
</dbReference>
<dbReference type="SUPFAM" id="SSF89796">
    <property type="entry name" value="CoA-transferase family III (CaiB/BaiF)"/>
    <property type="match status" value="1"/>
</dbReference>
<dbReference type="InterPro" id="IPR044855">
    <property type="entry name" value="CoA-Trfase_III_dom3_sf"/>
</dbReference>
<dbReference type="Gene3D" id="3.30.1540.10">
    <property type="entry name" value="formyl-coa transferase, domain 3"/>
    <property type="match status" value="1"/>
</dbReference>
<dbReference type="STRING" id="1165689.SAMN02927914_04475"/>
<dbReference type="Proteomes" id="UP000198588">
    <property type="component" value="Unassembled WGS sequence"/>
</dbReference>
<organism evidence="2 3">
    <name type="scientific">Mesorhizobium qingshengii</name>
    <dbReference type="NCBI Taxonomy" id="1165689"/>
    <lineage>
        <taxon>Bacteria</taxon>
        <taxon>Pseudomonadati</taxon>
        <taxon>Pseudomonadota</taxon>
        <taxon>Alphaproteobacteria</taxon>
        <taxon>Hyphomicrobiales</taxon>
        <taxon>Phyllobacteriaceae</taxon>
        <taxon>Mesorhizobium</taxon>
    </lineage>
</organism>
<dbReference type="InterPro" id="IPR023606">
    <property type="entry name" value="CoA-Trfase_III_dom_1_sf"/>
</dbReference>
<name>A0A1G5Z9E9_9HYPH</name>
<dbReference type="GO" id="GO:0008410">
    <property type="term" value="F:CoA-transferase activity"/>
    <property type="evidence" value="ECO:0007669"/>
    <property type="project" value="TreeGrafter"/>
</dbReference>
<evidence type="ECO:0000313" key="2">
    <source>
        <dbReference type="EMBL" id="SDA91242.1"/>
    </source>
</evidence>
<keyword evidence="1 2" id="KW-0808">Transferase</keyword>
<dbReference type="InterPro" id="IPR050483">
    <property type="entry name" value="CoA-transferase_III_domain"/>
</dbReference>
<proteinExistence type="predicted"/>
<reference evidence="2 3" key="1">
    <citation type="submission" date="2016-10" db="EMBL/GenBank/DDBJ databases">
        <authorList>
            <person name="de Groot N.N."/>
        </authorList>
    </citation>
    <scope>NUCLEOTIDE SEQUENCE [LARGE SCALE GENOMIC DNA]</scope>
    <source>
        <strain evidence="2 3">CGMCC 1.12097</strain>
    </source>
</reference>
<dbReference type="Pfam" id="PF02515">
    <property type="entry name" value="CoA_transf_3"/>
    <property type="match status" value="1"/>
</dbReference>
<dbReference type="InterPro" id="IPR003673">
    <property type="entry name" value="CoA-Trfase_fam_III"/>
</dbReference>
<gene>
    <name evidence="2" type="ORF">SAMN02927914_04475</name>
</gene>
<protein>
    <submittedName>
        <fullName evidence="2">Crotonobetainyl-CoA:carnitine CoA-transferase CaiB</fullName>
    </submittedName>
</protein>
<dbReference type="PANTHER" id="PTHR48207:SF3">
    <property type="entry name" value="SUCCINATE--HYDROXYMETHYLGLUTARATE COA-TRANSFERASE"/>
    <property type="match status" value="1"/>
</dbReference>
<dbReference type="RefSeq" id="WP_091582286.1">
    <property type="nucleotide sequence ID" value="NZ_FMXM01000015.1"/>
</dbReference>
<evidence type="ECO:0000256" key="1">
    <source>
        <dbReference type="ARBA" id="ARBA00022679"/>
    </source>
</evidence>
<sequence length="376" mass="40856">MSDAGRPLEGLLVVSIEQAVAAPLCTVRLADAGARVVKIERPEGETARHYDSAVEGMSAYFVWLNRGKESAVLDLKARDDLALLHRMVARADVFVQNLAPGAIDRLGLSANAIAKKFPRLIAINIVGYGQDTPYASMRAYDMLVQAESGICAVTGTQDTPCKVGVSAADIATGMNAHASILEALLAREKTGRGRIVEVAMFDGMADWMTVPLLHYEYAGRETQRYGLAHASIYPYRPYACRDGAVVVSIQQNSEWKRFCSIVLQRQDLFADERFAANAWRVANRTALDAEIEPIFAAIDCDDAIDRLNEAQIAWARVSAMHDLPHHKALRRTEVALPDGKRIAVPVPAGRPGGFATVPSVPALGADTDRIRSEFAA</sequence>
<evidence type="ECO:0000313" key="3">
    <source>
        <dbReference type="Proteomes" id="UP000198588"/>
    </source>
</evidence>
<dbReference type="Gene3D" id="3.40.50.10540">
    <property type="entry name" value="Crotonobetainyl-coa:carnitine coa-transferase, domain 1"/>
    <property type="match status" value="1"/>
</dbReference>